<evidence type="ECO:0000313" key="2">
    <source>
        <dbReference type="Proteomes" id="UP000063308"/>
    </source>
</evidence>
<dbReference type="Proteomes" id="UP000063308">
    <property type="component" value="Chromosome"/>
</dbReference>
<dbReference type="AlphaFoldDB" id="A0A0E4FVG9"/>
<evidence type="ECO:0000313" key="1">
    <source>
        <dbReference type="EMBL" id="BAR54509.1"/>
    </source>
</evidence>
<reference evidence="1 2" key="1">
    <citation type="submission" date="2014-11" db="EMBL/GenBank/DDBJ databases">
        <title>Symbiosis island explosion on the genome of extra-slow-growing strains of soybean bradyrhizobia with massive insertion sequences.</title>
        <authorList>
            <person name="Iida T."/>
            <person name="Minamisawa K."/>
        </authorList>
    </citation>
    <scope>NUCLEOTIDE SEQUENCE [LARGE SCALE GENOMIC DNA]</scope>
    <source>
        <strain evidence="1 2">NK6</strain>
    </source>
</reference>
<sequence>MVAARKMLFPMLLLDVFMWRSYFFIPADMSICMSG</sequence>
<protein>
    <submittedName>
        <fullName evidence="1">Uncharacterized protein</fullName>
    </submittedName>
</protein>
<gene>
    <name evidence="1" type="ORF">NK6_1325</name>
</gene>
<organism evidence="1 2">
    <name type="scientific">Bradyrhizobium diazoefficiens</name>
    <dbReference type="NCBI Taxonomy" id="1355477"/>
    <lineage>
        <taxon>Bacteria</taxon>
        <taxon>Pseudomonadati</taxon>
        <taxon>Pseudomonadota</taxon>
        <taxon>Alphaproteobacteria</taxon>
        <taxon>Hyphomicrobiales</taxon>
        <taxon>Nitrobacteraceae</taxon>
        <taxon>Bradyrhizobium</taxon>
    </lineage>
</organism>
<accession>A0A0E4FVG9</accession>
<dbReference type="EMBL" id="AP014685">
    <property type="protein sequence ID" value="BAR54509.1"/>
    <property type="molecule type" value="Genomic_DNA"/>
</dbReference>
<proteinExistence type="predicted"/>
<name>A0A0E4FVG9_9BRAD</name>